<reference evidence="2 3" key="1">
    <citation type="submission" date="2018-09" db="EMBL/GenBank/DDBJ databases">
        <title>Phylogeny of the Shewanellaceae, and recommendation for two new genera, Pseudoshewanella and Parashewanella.</title>
        <authorList>
            <person name="Wang G."/>
        </authorList>
    </citation>
    <scope>NUCLEOTIDE SEQUENCE [LARGE SCALE GENOMIC DNA]</scope>
    <source>
        <strain evidence="2 3">C51</strain>
    </source>
</reference>
<accession>A0A3L8Q3R9</accession>
<proteinExistence type="predicted"/>
<dbReference type="Proteomes" id="UP000281474">
    <property type="component" value="Unassembled WGS sequence"/>
</dbReference>
<name>A0A3L8Q3R9_9GAMM</name>
<feature type="region of interest" description="Disordered" evidence="1">
    <location>
        <begin position="48"/>
        <end position="70"/>
    </location>
</feature>
<evidence type="ECO:0000313" key="3">
    <source>
        <dbReference type="Proteomes" id="UP000281474"/>
    </source>
</evidence>
<feature type="region of interest" description="Disordered" evidence="1">
    <location>
        <begin position="1"/>
        <end position="34"/>
    </location>
</feature>
<sequence>MFKFTPVSIEHEQDEAKQIRKPDEKNSPQPQEIVPELRSTSTVAKIAQISRGTKMTPPPTPPSPIKHRNQGTQLGQKLVSMYTQTPKVTTEDAFMQTSPPQTPPKKAKVTLPKLKIMDKPPTPLHQVRYVLNKAARQRMNMLPEESLKVSPTRTFPTERSEQHRTSTRTKKGFHVVTRCTNH</sequence>
<dbReference type="EMBL" id="QZEI01000002">
    <property type="protein sequence ID" value="RLV61512.1"/>
    <property type="molecule type" value="Genomic_DNA"/>
</dbReference>
<dbReference type="AlphaFoldDB" id="A0A3L8Q3R9"/>
<feature type="region of interest" description="Disordered" evidence="1">
    <location>
        <begin position="148"/>
        <end position="170"/>
    </location>
</feature>
<protein>
    <submittedName>
        <fullName evidence="2">Uncharacterized protein</fullName>
    </submittedName>
</protein>
<organism evidence="2 3">
    <name type="scientific">Parashewanella curva</name>
    <dbReference type="NCBI Taxonomy" id="2338552"/>
    <lineage>
        <taxon>Bacteria</taxon>
        <taxon>Pseudomonadati</taxon>
        <taxon>Pseudomonadota</taxon>
        <taxon>Gammaproteobacteria</taxon>
        <taxon>Alteromonadales</taxon>
        <taxon>Shewanellaceae</taxon>
        <taxon>Parashewanella</taxon>
    </lineage>
</organism>
<feature type="compositionally biased region" description="Basic and acidic residues" evidence="1">
    <location>
        <begin position="9"/>
        <end position="26"/>
    </location>
</feature>
<comment type="caution">
    <text evidence="2">The sequence shown here is derived from an EMBL/GenBank/DDBJ whole genome shotgun (WGS) entry which is preliminary data.</text>
</comment>
<keyword evidence="3" id="KW-1185">Reference proteome</keyword>
<evidence type="ECO:0000256" key="1">
    <source>
        <dbReference type="SAM" id="MobiDB-lite"/>
    </source>
</evidence>
<evidence type="ECO:0000313" key="2">
    <source>
        <dbReference type="EMBL" id="RLV61512.1"/>
    </source>
</evidence>
<gene>
    <name evidence="2" type="ORF">D5018_01300</name>
</gene>